<keyword evidence="2" id="KW-0472">Membrane</keyword>
<sequence length="303" mass="31437">MTERMMSNASGQPRPPRKDRRDQAREQSRLMRDDEHARAKRQRLLRRGGIGGIGGVLLAAATVAALVVANQNTPSYAGPLNMASDGILIGGDGTTVSAAMTPALAAGAKPVATDKSQLSDMVNIDIYVDYMCLLCGQFEATNAAQIASWVTAGNATVELHPLSILDTSSRGNNDSTRAANAAACVANFAPDSFLAVNTALFAKQLAEETGGLTDAQLQSLIEKAGATNPNIAACITKETFVPWVRAASDRALKGPLPNADITKVTGTPTVLVNGASYKGSLSDAKAFEAFVTAQTLATGTGGD</sequence>
<evidence type="ECO:0000313" key="5">
    <source>
        <dbReference type="Proteomes" id="UP000298218"/>
    </source>
</evidence>
<evidence type="ECO:0000313" key="4">
    <source>
        <dbReference type="EMBL" id="TFD76317.1"/>
    </source>
</evidence>
<organism evidence="4 5">
    <name type="scientific">Cryobacterium psychrophilum</name>
    <dbReference type="NCBI Taxonomy" id="41988"/>
    <lineage>
        <taxon>Bacteria</taxon>
        <taxon>Bacillati</taxon>
        <taxon>Actinomycetota</taxon>
        <taxon>Actinomycetes</taxon>
        <taxon>Micrococcales</taxon>
        <taxon>Microbacteriaceae</taxon>
        <taxon>Cryobacterium</taxon>
    </lineage>
</organism>
<feature type="transmembrane region" description="Helical" evidence="2">
    <location>
        <begin position="48"/>
        <end position="69"/>
    </location>
</feature>
<feature type="region of interest" description="Disordered" evidence="1">
    <location>
        <begin position="1"/>
        <end position="39"/>
    </location>
</feature>
<evidence type="ECO:0000256" key="2">
    <source>
        <dbReference type="SAM" id="Phobius"/>
    </source>
</evidence>
<dbReference type="AlphaFoldDB" id="A0A4Y8KR50"/>
<keyword evidence="5" id="KW-1185">Reference proteome</keyword>
<feature type="compositionally biased region" description="Basic and acidic residues" evidence="1">
    <location>
        <begin position="19"/>
        <end position="37"/>
    </location>
</feature>
<dbReference type="Proteomes" id="UP000298218">
    <property type="component" value="Unassembled WGS sequence"/>
</dbReference>
<dbReference type="InterPro" id="IPR012336">
    <property type="entry name" value="Thioredoxin-like_fold"/>
</dbReference>
<keyword evidence="2" id="KW-1133">Transmembrane helix</keyword>
<dbReference type="SUPFAM" id="SSF52833">
    <property type="entry name" value="Thioredoxin-like"/>
    <property type="match status" value="1"/>
</dbReference>
<feature type="domain" description="Thioredoxin-like fold" evidence="3">
    <location>
        <begin position="122"/>
        <end position="284"/>
    </location>
</feature>
<accession>A0A4Y8KR50</accession>
<keyword evidence="2" id="KW-0812">Transmembrane</keyword>
<comment type="caution">
    <text evidence="4">The sequence shown here is derived from an EMBL/GenBank/DDBJ whole genome shotgun (WGS) entry which is preliminary data.</text>
</comment>
<dbReference type="Gene3D" id="3.40.30.10">
    <property type="entry name" value="Glutaredoxin"/>
    <property type="match status" value="1"/>
</dbReference>
<dbReference type="RefSeq" id="WP_134173307.1">
    <property type="nucleotide sequence ID" value="NZ_SODI01000001.1"/>
</dbReference>
<evidence type="ECO:0000256" key="1">
    <source>
        <dbReference type="SAM" id="MobiDB-lite"/>
    </source>
</evidence>
<gene>
    <name evidence="4" type="ORF">E3T53_14025</name>
</gene>
<evidence type="ECO:0000259" key="3">
    <source>
        <dbReference type="Pfam" id="PF13462"/>
    </source>
</evidence>
<reference evidence="4 5" key="1">
    <citation type="submission" date="2019-03" db="EMBL/GenBank/DDBJ databases">
        <title>Genomics of glacier-inhabiting Cryobacterium strains.</title>
        <authorList>
            <person name="Liu Q."/>
            <person name="Xin Y.-H."/>
        </authorList>
    </citation>
    <scope>NUCLEOTIDE SEQUENCE [LARGE SCALE GENOMIC DNA]</scope>
    <source>
        <strain evidence="4 5">CGMCC 1.4292</strain>
    </source>
</reference>
<protein>
    <recommendedName>
        <fullName evidence="3">Thioredoxin-like fold domain-containing protein</fullName>
    </recommendedName>
</protein>
<dbReference type="Pfam" id="PF13462">
    <property type="entry name" value="Thioredoxin_4"/>
    <property type="match status" value="1"/>
</dbReference>
<name>A0A4Y8KR50_9MICO</name>
<proteinExistence type="predicted"/>
<feature type="compositionally biased region" description="Polar residues" evidence="1">
    <location>
        <begin position="1"/>
        <end position="11"/>
    </location>
</feature>
<dbReference type="InterPro" id="IPR036249">
    <property type="entry name" value="Thioredoxin-like_sf"/>
</dbReference>
<dbReference type="EMBL" id="SOHQ01000038">
    <property type="protein sequence ID" value="TFD76317.1"/>
    <property type="molecule type" value="Genomic_DNA"/>
</dbReference>
<dbReference type="OrthoDB" id="117402at2"/>